<keyword evidence="1 3" id="KW-0732">Signal</keyword>
<dbReference type="CDD" id="cd00519">
    <property type="entry name" value="Lipase_3"/>
    <property type="match status" value="1"/>
</dbReference>
<feature type="signal peptide" evidence="3">
    <location>
        <begin position="1"/>
        <end position="21"/>
    </location>
</feature>
<sequence>MFTSTRALAVAVLGLSASALTVPVRRDVTSGLWSELNLYEQYSAAAYCPDNFNATAGTTVRCSTGNCPLVEQASATVVYSFDEVLISRSAGDGDTTGLLIKDDSRKLFILSFRGSKTISNWLTNLDFTLTDASSLCDGCEAHKGFLEAWQSVSEKIESELSAAIAENKDYGIVVTGHSLGAALATLAAVELRNQGDKVDLYTYGCPRVGNHAFASFVTTQEGGTNYRVTHTDDPVPKVPPKSFGFSQPGPEYWVTAASNSSVSTSQITVVQGIDSDLGNDGTAVGLDIAAHLWYFNKISACG</sequence>
<dbReference type="GO" id="GO:0016787">
    <property type="term" value="F:hydrolase activity"/>
    <property type="evidence" value="ECO:0007669"/>
    <property type="project" value="UniProtKB-KW"/>
</dbReference>
<gene>
    <name evidence="6" type="ORF">BGW36DRAFT_359553</name>
</gene>
<dbReference type="InterPro" id="IPR051299">
    <property type="entry name" value="AB_hydrolase_lip/est"/>
</dbReference>
<evidence type="ECO:0000313" key="7">
    <source>
        <dbReference type="Proteomes" id="UP001201262"/>
    </source>
</evidence>
<evidence type="ECO:0000256" key="2">
    <source>
        <dbReference type="ARBA" id="ARBA00022801"/>
    </source>
</evidence>
<evidence type="ECO:0000313" key="6">
    <source>
        <dbReference type="EMBL" id="KAH8697777.1"/>
    </source>
</evidence>
<dbReference type="GeneID" id="70244371"/>
<dbReference type="Proteomes" id="UP001201262">
    <property type="component" value="Unassembled WGS sequence"/>
</dbReference>
<feature type="domain" description="Fungal lipase-type" evidence="4">
    <location>
        <begin position="110"/>
        <end position="241"/>
    </location>
</feature>
<name>A0AAD4KQ09_9EURO</name>
<proteinExistence type="predicted"/>
<dbReference type="SUPFAM" id="SSF53474">
    <property type="entry name" value="alpha/beta-Hydrolases"/>
    <property type="match status" value="1"/>
</dbReference>
<dbReference type="InterPro" id="IPR029058">
    <property type="entry name" value="AB_hydrolase_fold"/>
</dbReference>
<organism evidence="6 7">
    <name type="scientific">Talaromyces proteolyticus</name>
    <dbReference type="NCBI Taxonomy" id="1131652"/>
    <lineage>
        <taxon>Eukaryota</taxon>
        <taxon>Fungi</taxon>
        <taxon>Dikarya</taxon>
        <taxon>Ascomycota</taxon>
        <taxon>Pezizomycotina</taxon>
        <taxon>Eurotiomycetes</taxon>
        <taxon>Eurotiomycetidae</taxon>
        <taxon>Eurotiales</taxon>
        <taxon>Trichocomaceae</taxon>
        <taxon>Talaromyces</taxon>
        <taxon>Talaromyces sect. Bacilispori</taxon>
    </lineage>
</organism>
<dbReference type="EMBL" id="JAJTJA010000006">
    <property type="protein sequence ID" value="KAH8697777.1"/>
    <property type="molecule type" value="Genomic_DNA"/>
</dbReference>
<keyword evidence="2 6" id="KW-0378">Hydrolase</keyword>
<evidence type="ECO:0000259" key="5">
    <source>
        <dbReference type="Pfam" id="PF03893"/>
    </source>
</evidence>
<dbReference type="AlphaFoldDB" id="A0AAD4KQ09"/>
<dbReference type="PANTHER" id="PTHR46640">
    <property type="entry name" value="TRIACYLGLYCEROL LIPASE, PUTATIVE (AFU_ORTHOLOGUE AFUA_6G06510)-RELATED"/>
    <property type="match status" value="1"/>
</dbReference>
<evidence type="ECO:0000256" key="3">
    <source>
        <dbReference type="SAM" id="SignalP"/>
    </source>
</evidence>
<keyword evidence="7" id="KW-1185">Reference proteome</keyword>
<dbReference type="InterPro" id="IPR002921">
    <property type="entry name" value="Fungal_lipase-type"/>
</dbReference>
<dbReference type="PANTHER" id="PTHR46640:SF1">
    <property type="entry name" value="FUNGAL LIPASE-LIKE DOMAIN-CONTAINING PROTEIN-RELATED"/>
    <property type="match status" value="1"/>
</dbReference>
<feature type="chain" id="PRO_5042280259" evidence="3">
    <location>
        <begin position="22"/>
        <end position="302"/>
    </location>
</feature>
<dbReference type="Pfam" id="PF01764">
    <property type="entry name" value="Lipase_3"/>
    <property type="match status" value="1"/>
</dbReference>
<accession>A0AAD4KQ09</accession>
<dbReference type="Gene3D" id="3.40.50.1820">
    <property type="entry name" value="alpha/beta hydrolase"/>
    <property type="match status" value="1"/>
</dbReference>
<dbReference type="Pfam" id="PF03893">
    <property type="entry name" value="Lipase3_N"/>
    <property type="match status" value="1"/>
</dbReference>
<dbReference type="GO" id="GO:0016042">
    <property type="term" value="P:lipid catabolic process"/>
    <property type="evidence" value="ECO:0007669"/>
    <property type="project" value="InterPro"/>
</dbReference>
<comment type="caution">
    <text evidence="6">The sequence shown here is derived from an EMBL/GenBank/DDBJ whole genome shotgun (WGS) entry which is preliminary data.</text>
</comment>
<feature type="domain" description="Mono-/di-acylglycerol lipase N-terminal" evidence="5">
    <location>
        <begin position="9"/>
        <end position="77"/>
    </location>
</feature>
<dbReference type="RefSeq" id="XP_046072478.1">
    <property type="nucleotide sequence ID" value="XM_046214084.1"/>
</dbReference>
<evidence type="ECO:0000256" key="1">
    <source>
        <dbReference type="ARBA" id="ARBA00022729"/>
    </source>
</evidence>
<dbReference type="InterPro" id="IPR005592">
    <property type="entry name" value="Mono/diacylglycerol_lipase_N"/>
</dbReference>
<evidence type="ECO:0000259" key="4">
    <source>
        <dbReference type="Pfam" id="PF01764"/>
    </source>
</evidence>
<protein>
    <submittedName>
        <fullName evidence="6">Alpha/Beta hydrolase protein</fullName>
    </submittedName>
</protein>
<reference evidence="6" key="1">
    <citation type="submission" date="2021-12" db="EMBL/GenBank/DDBJ databases">
        <title>Convergent genome expansion in fungi linked to evolution of root-endophyte symbiosis.</title>
        <authorList>
            <consortium name="DOE Joint Genome Institute"/>
            <person name="Ke Y.-H."/>
            <person name="Bonito G."/>
            <person name="Liao H.-L."/>
            <person name="Looney B."/>
            <person name="Rojas-Flechas A."/>
            <person name="Nash J."/>
            <person name="Hameed K."/>
            <person name="Schadt C."/>
            <person name="Martin F."/>
            <person name="Crous P.W."/>
            <person name="Miettinen O."/>
            <person name="Magnuson J.K."/>
            <person name="Labbe J."/>
            <person name="Jacobson D."/>
            <person name="Doktycz M.J."/>
            <person name="Veneault-Fourrey C."/>
            <person name="Kuo A."/>
            <person name="Mondo S."/>
            <person name="Calhoun S."/>
            <person name="Riley R."/>
            <person name="Ohm R."/>
            <person name="LaButti K."/>
            <person name="Andreopoulos B."/>
            <person name="Pangilinan J."/>
            <person name="Nolan M."/>
            <person name="Tritt A."/>
            <person name="Clum A."/>
            <person name="Lipzen A."/>
            <person name="Daum C."/>
            <person name="Barry K."/>
            <person name="Grigoriev I.V."/>
            <person name="Vilgalys R."/>
        </authorList>
    </citation>
    <scope>NUCLEOTIDE SEQUENCE</scope>
    <source>
        <strain evidence="6">PMI_201</strain>
    </source>
</reference>